<dbReference type="Proteomes" id="UP001476247">
    <property type="component" value="Unassembled WGS sequence"/>
</dbReference>
<protein>
    <submittedName>
        <fullName evidence="1">Uncharacterized protein</fullName>
    </submittedName>
</protein>
<evidence type="ECO:0000313" key="2">
    <source>
        <dbReference type="Proteomes" id="UP001476247"/>
    </source>
</evidence>
<gene>
    <name evidence="1" type="ORF">HPULCUR_009100</name>
</gene>
<organism evidence="1 2">
    <name type="scientific">Helicostylum pulchrum</name>
    <dbReference type="NCBI Taxonomy" id="562976"/>
    <lineage>
        <taxon>Eukaryota</taxon>
        <taxon>Fungi</taxon>
        <taxon>Fungi incertae sedis</taxon>
        <taxon>Mucoromycota</taxon>
        <taxon>Mucoromycotina</taxon>
        <taxon>Mucoromycetes</taxon>
        <taxon>Mucorales</taxon>
        <taxon>Mucorineae</taxon>
        <taxon>Mucoraceae</taxon>
        <taxon>Helicostylum</taxon>
    </lineage>
</organism>
<accession>A0ABP9YBD4</accession>
<sequence>MFNDITVNHGYQEWLKTAAILDPPYDYISFSDFDEQNVKVTNCLYLTVLHNTLGKANKKEKQLILNAIKSFNRKSNKDTAFSRIYSEYWKVRDERAHQSNIRKRTQEALQDITDNIVGSMVDSTKRLRSNNPETANDATDDNISSVVKVYEK</sequence>
<reference evidence="1 2" key="1">
    <citation type="submission" date="2024-04" db="EMBL/GenBank/DDBJ databases">
        <title>genome sequences of Mucor flavus KT1a and Helicostylum pulchrum KT1b strains isolation_sourced from the surface of a dry-aged beef.</title>
        <authorList>
            <person name="Toyotome T."/>
            <person name="Hosono M."/>
            <person name="Torimaru M."/>
            <person name="Fukuda K."/>
            <person name="Mikami N."/>
        </authorList>
    </citation>
    <scope>NUCLEOTIDE SEQUENCE [LARGE SCALE GENOMIC DNA]</scope>
    <source>
        <strain evidence="1 2">KT1b</strain>
    </source>
</reference>
<keyword evidence="2" id="KW-1185">Reference proteome</keyword>
<evidence type="ECO:0000313" key="1">
    <source>
        <dbReference type="EMBL" id="GAA5803617.1"/>
    </source>
</evidence>
<comment type="caution">
    <text evidence="1">The sequence shown here is derived from an EMBL/GenBank/DDBJ whole genome shotgun (WGS) entry which is preliminary data.</text>
</comment>
<proteinExistence type="predicted"/>
<dbReference type="EMBL" id="BAABUJ010000029">
    <property type="protein sequence ID" value="GAA5803617.1"/>
    <property type="molecule type" value="Genomic_DNA"/>
</dbReference>
<name>A0ABP9YBD4_9FUNG</name>